<dbReference type="InterPro" id="IPR029787">
    <property type="entry name" value="Nucleotide_cyclase"/>
</dbReference>
<dbReference type="NCBIfam" id="TIGR00254">
    <property type="entry name" value="GGDEF"/>
    <property type="match status" value="1"/>
</dbReference>
<feature type="transmembrane region" description="Helical" evidence="1">
    <location>
        <begin position="129"/>
        <end position="151"/>
    </location>
</feature>
<dbReference type="PANTHER" id="PTHR44757">
    <property type="entry name" value="DIGUANYLATE CYCLASE DGCP"/>
    <property type="match status" value="1"/>
</dbReference>
<evidence type="ECO:0000259" key="2">
    <source>
        <dbReference type="PROSITE" id="PS50883"/>
    </source>
</evidence>
<dbReference type="PROSITE" id="PS50887">
    <property type="entry name" value="GGDEF"/>
    <property type="match status" value="1"/>
</dbReference>
<evidence type="ECO:0000313" key="5">
    <source>
        <dbReference type="Proteomes" id="UP000198863"/>
    </source>
</evidence>
<keyword evidence="1" id="KW-1133">Transmembrane helix</keyword>
<feature type="domain" description="EAL" evidence="2">
    <location>
        <begin position="456"/>
        <end position="708"/>
    </location>
</feature>
<dbReference type="SMART" id="SM00267">
    <property type="entry name" value="GGDEF"/>
    <property type="match status" value="1"/>
</dbReference>
<protein>
    <submittedName>
        <fullName evidence="4">Diguanylate cyclase/phosphodiesterase</fullName>
    </submittedName>
</protein>
<dbReference type="InterPro" id="IPR052155">
    <property type="entry name" value="Biofilm_reg_signaling"/>
</dbReference>
<evidence type="ECO:0000313" key="4">
    <source>
        <dbReference type="EMBL" id="SDG31188.1"/>
    </source>
</evidence>
<feature type="transmembrane region" description="Helical" evidence="1">
    <location>
        <begin position="62"/>
        <end position="82"/>
    </location>
</feature>
<feature type="domain" description="GGDEF" evidence="3">
    <location>
        <begin position="316"/>
        <end position="449"/>
    </location>
</feature>
<dbReference type="Pfam" id="PF00563">
    <property type="entry name" value="EAL"/>
    <property type="match status" value="1"/>
</dbReference>
<dbReference type="CDD" id="cd01948">
    <property type="entry name" value="EAL"/>
    <property type="match status" value="1"/>
</dbReference>
<dbReference type="EMBL" id="FNCF01000003">
    <property type="protein sequence ID" value="SDG31188.1"/>
    <property type="molecule type" value="Genomic_DNA"/>
</dbReference>
<feature type="transmembrane region" description="Helical" evidence="1">
    <location>
        <begin position="94"/>
        <end position="117"/>
    </location>
</feature>
<dbReference type="Gene3D" id="3.20.20.450">
    <property type="entry name" value="EAL domain"/>
    <property type="match status" value="1"/>
</dbReference>
<keyword evidence="5" id="KW-1185">Reference proteome</keyword>
<accession>A0A1G7T7F5</accession>
<dbReference type="InterPro" id="IPR035919">
    <property type="entry name" value="EAL_sf"/>
</dbReference>
<dbReference type="InterPro" id="IPR000160">
    <property type="entry name" value="GGDEF_dom"/>
</dbReference>
<dbReference type="Proteomes" id="UP000198863">
    <property type="component" value="Unassembled WGS sequence"/>
</dbReference>
<name>A0A1G7T7F5_9ACTN</name>
<reference evidence="5" key="1">
    <citation type="submission" date="2016-10" db="EMBL/GenBank/DDBJ databases">
        <authorList>
            <person name="Varghese N."/>
            <person name="Submissions S."/>
        </authorList>
    </citation>
    <scope>NUCLEOTIDE SEQUENCE [LARGE SCALE GENOMIC DNA]</scope>
    <source>
        <strain evidence="5">DSM 44526</strain>
    </source>
</reference>
<feature type="transmembrane region" description="Helical" evidence="1">
    <location>
        <begin position="29"/>
        <end position="50"/>
    </location>
</feature>
<dbReference type="Pfam" id="PF00990">
    <property type="entry name" value="GGDEF"/>
    <property type="match status" value="1"/>
</dbReference>
<keyword evidence="1" id="KW-0472">Membrane</keyword>
<proteinExistence type="predicted"/>
<dbReference type="SUPFAM" id="SSF55073">
    <property type="entry name" value="Nucleotide cyclase"/>
    <property type="match status" value="1"/>
</dbReference>
<evidence type="ECO:0000256" key="1">
    <source>
        <dbReference type="SAM" id="Phobius"/>
    </source>
</evidence>
<dbReference type="SUPFAM" id="SSF141868">
    <property type="entry name" value="EAL domain-like"/>
    <property type="match status" value="1"/>
</dbReference>
<dbReference type="Gene3D" id="3.30.70.270">
    <property type="match status" value="1"/>
</dbReference>
<gene>
    <name evidence="4" type="ORF">SAMN05660324_2342</name>
</gene>
<feature type="transmembrane region" description="Helical" evidence="1">
    <location>
        <begin position="6"/>
        <end position="22"/>
    </location>
</feature>
<feature type="transmembrane region" description="Helical" evidence="1">
    <location>
        <begin position="228"/>
        <end position="248"/>
    </location>
</feature>
<evidence type="ECO:0000259" key="3">
    <source>
        <dbReference type="PROSITE" id="PS50887"/>
    </source>
</evidence>
<dbReference type="PROSITE" id="PS50883">
    <property type="entry name" value="EAL"/>
    <property type="match status" value="1"/>
</dbReference>
<dbReference type="CDD" id="cd01949">
    <property type="entry name" value="GGDEF"/>
    <property type="match status" value="1"/>
</dbReference>
<dbReference type="InterPro" id="IPR001633">
    <property type="entry name" value="EAL_dom"/>
</dbReference>
<dbReference type="RefSeq" id="WP_242658315.1">
    <property type="nucleotide sequence ID" value="NZ_FNCF01000003.1"/>
</dbReference>
<dbReference type="PANTHER" id="PTHR44757:SF2">
    <property type="entry name" value="BIOFILM ARCHITECTURE MAINTENANCE PROTEIN MBAA"/>
    <property type="match status" value="1"/>
</dbReference>
<dbReference type="FunFam" id="3.30.70.270:FF:000001">
    <property type="entry name" value="Diguanylate cyclase domain protein"/>
    <property type="match status" value="1"/>
</dbReference>
<dbReference type="AlphaFoldDB" id="A0A1G7T7F5"/>
<keyword evidence="1" id="KW-0812">Transmembrane</keyword>
<dbReference type="InterPro" id="IPR043128">
    <property type="entry name" value="Rev_trsase/Diguanyl_cyclase"/>
</dbReference>
<sequence length="721" mass="75908">MDIALYNSVLVVGVAAALAAARRSPRERTAWLGVAWYLGLTAVANGTWSVLDATGHGDGPSIADVFYLAGYVGLYVALIVLIRVRVPRFHPSMWLDGLIGGLGGAAVAVALVLTPWLEHLAPDTATAVITLAYPVVDVVLIAVLIGVAAVLGVNRDSTLAAVGAGLVANLAADIAFLQQTNAGTYVEGSVVDVGWLVAAAGLTWAATRAPADAVDRAADAHTRVGWRLLVLPLTCNAASLALLGAGWGERFPPLAAWFAIACVLAGLCRTAVTFHEVRSFHEIREQAVTDELTGLSNRRALLEGAERVVGRATAARPAALLLLDLDRFKEVNDGLGHAAGDELLRILARRLQEVTRPRDLLARLGGDEFAVVLPDTDVETARAVAEGLRDAMARGVTLDGMRVHVGVSIGVASCPVPADSVTELLRCADIAMYGAKRARGGVRIYVPDPAVGPMDELQSMDELRTALDDDQLDVHVQPQVDATTGAVLGAEALLRWHHPDRGILPPAAILRSAERAGHLGAVAERVLDRGLAAAATWWTTHEVPVSINLAAVDVVDPSLPGRVVSALHRHDLPPRALTIEVVEDSLVADVGAARALLGDLRALGVRVSIDDYGTGFSSLAYLTRLPADELKLDQSLITGIVEDRATHAVVRHTVALAHDLGLHLVAEGVEDTGTARVLADLGCDRIQGWVVAEPMPPAEFCAWLADRGQLAALDRAVAEPG</sequence>
<dbReference type="SMART" id="SM00052">
    <property type="entry name" value="EAL"/>
    <property type="match status" value="1"/>
</dbReference>
<organism evidence="4 5">
    <name type="scientific">Klenkia brasiliensis</name>
    <dbReference type="NCBI Taxonomy" id="333142"/>
    <lineage>
        <taxon>Bacteria</taxon>
        <taxon>Bacillati</taxon>
        <taxon>Actinomycetota</taxon>
        <taxon>Actinomycetes</taxon>
        <taxon>Geodermatophilales</taxon>
        <taxon>Geodermatophilaceae</taxon>
        <taxon>Klenkia</taxon>
    </lineage>
</organism>